<evidence type="ECO:0000259" key="1">
    <source>
        <dbReference type="Pfam" id="PF00534"/>
    </source>
</evidence>
<feature type="domain" description="Glycosyltransferase subfamily 4-like N-terminal" evidence="2">
    <location>
        <begin position="34"/>
        <end position="196"/>
    </location>
</feature>
<dbReference type="Pfam" id="PF13439">
    <property type="entry name" value="Glyco_transf_4"/>
    <property type="match status" value="1"/>
</dbReference>
<dbReference type="AlphaFoldDB" id="A0A0N7KWF2"/>
<dbReference type="Pfam" id="PF00534">
    <property type="entry name" value="Glycos_transf_1"/>
    <property type="match status" value="1"/>
</dbReference>
<dbReference type="PANTHER" id="PTHR45947:SF3">
    <property type="entry name" value="SULFOQUINOVOSYL TRANSFERASE SQD2"/>
    <property type="match status" value="1"/>
</dbReference>
<evidence type="ECO:0000259" key="2">
    <source>
        <dbReference type="Pfam" id="PF13439"/>
    </source>
</evidence>
<evidence type="ECO:0000313" key="3">
    <source>
        <dbReference type="EMBL" id="BAT23953.1"/>
    </source>
</evidence>
<gene>
    <name evidence="3" type="primary">wcpA</name>
</gene>
<dbReference type="InterPro" id="IPR050194">
    <property type="entry name" value="Glycosyltransferase_grp1"/>
</dbReference>
<dbReference type="SUPFAM" id="SSF53756">
    <property type="entry name" value="UDP-Glycosyltransferase/glycogen phosphorylase"/>
    <property type="match status" value="1"/>
</dbReference>
<protein>
    <submittedName>
        <fullName evidence="3">Group 1 glycosyl transferase</fullName>
    </submittedName>
</protein>
<dbReference type="PANTHER" id="PTHR45947">
    <property type="entry name" value="SULFOQUINOVOSYL TRANSFERASE SQD2"/>
    <property type="match status" value="1"/>
</dbReference>
<reference evidence="3" key="1">
    <citation type="submission" date="2014-04" db="EMBL/GenBank/DDBJ databases">
        <authorList>
            <person name="Harrison E."/>
        </authorList>
    </citation>
    <scope>NUCLEOTIDE SEQUENCE</scope>
    <source>
        <strain evidence="3">4715/50</strain>
    </source>
</reference>
<accession>A0A0N7KWF2</accession>
<name>A0A0N7KWF2_9ENTR</name>
<dbReference type="Gene3D" id="3.40.50.2000">
    <property type="entry name" value="Glycogen Phosphorylase B"/>
    <property type="match status" value="2"/>
</dbReference>
<dbReference type="InterPro" id="IPR028098">
    <property type="entry name" value="Glyco_trans_4-like_N"/>
</dbReference>
<dbReference type="EMBL" id="AB924588">
    <property type="protein sequence ID" value="BAT23953.1"/>
    <property type="molecule type" value="Genomic_DNA"/>
</dbReference>
<dbReference type="InterPro" id="IPR001296">
    <property type="entry name" value="Glyco_trans_1"/>
</dbReference>
<organism evidence="3">
    <name type="scientific">Klebsiella sp. 4715/50</name>
    <dbReference type="NCBI Taxonomy" id="1497824"/>
    <lineage>
        <taxon>Bacteria</taxon>
        <taxon>Pseudomonadati</taxon>
        <taxon>Pseudomonadota</taxon>
        <taxon>Gammaproteobacteria</taxon>
        <taxon>Enterobacterales</taxon>
        <taxon>Enterobacteriaceae</taxon>
        <taxon>Klebsiella/Raoultella group</taxon>
        <taxon>Klebsiella</taxon>
    </lineage>
</organism>
<dbReference type="GO" id="GO:0016757">
    <property type="term" value="F:glycosyltransferase activity"/>
    <property type="evidence" value="ECO:0007669"/>
    <property type="project" value="InterPro"/>
</dbReference>
<dbReference type="CDD" id="cd03801">
    <property type="entry name" value="GT4_PimA-like"/>
    <property type="match status" value="1"/>
</dbReference>
<keyword evidence="3" id="KW-0808">Transferase</keyword>
<reference evidence="3" key="2">
    <citation type="journal article" date="2015" name="Sci. Rep.">
        <title>Genetic analysis of capsular polysaccharide synthesis gene clusters in 79 capsular types of Klebsiella spp.</title>
        <authorList>
            <person name="Pan Y.J."/>
            <person name="Lin T.L."/>
            <person name="Chen C.T."/>
            <person name="Chen Y.Y."/>
            <person name="Hsieh P.F."/>
            <person name="Hsu C.R."/>
            <person name="Wu M.C."/>
            <person name="Wang J.T."/>
        </authorList>
    </citation>
    <scope>NUCLEOTIDE SEQUENCE</scope>
    <source>
        <strain evidence="3">4715/50</strain>
    </source>
</reference>
<sequence>MPAMNKIVFFLPAFYSPKCRNSSGGTISNYLMIRQLSNYYKINIVSPDVKVDPILNENISCITTNQYVGISLYNKLKKIKWYSDSIKNYFAKNKPDVAVYTNTTNLFFNRKKCKKNILLVRAYEDFFSIKMAGENKVESLVRRMKKTLLTKKIHKVYNEVDIIITNSNYMRDKIIKEFEITQPEKIKVVYPPIDISPSHPYKNISNIARRVTIGMINPSPAKGDFIFIGLAKKFPNVNFMYFSKNNKQYQLENIIYGGWISDRSSLFSKIDLLIVPSQWPEPFGRVSVEAIRSGLPVIVSGSGGLTETVDKLFVIEKYDCIDEWVNKVEWAFNNTDILENTWSKSLEVSEQFVTEQHEKSLLEIFHS</sequence>
<proteinExistence type="predicted"/>
<feature type="domain" description="Glycosyl transferase family 1" evidence="1">
    <location>
        <begin position="244"/>
        <end position="340"/>
    </location>
</feature>